<reference evidence="2 3" key="1">
    <citation type="submission" date="2019-01" db="EMBL/GenBank/DDBJ databases">
        <title>Draft genome sequences of the type strains of six Macrococcus species.</title>
        <authorList>
            <person name="Mazhar S."/>
            <person name="Altermann E."/>
            <person name="Hill C."/>
            <person name="Mcauliffe O."/>
        </authorList>
    </citation>
    <scope>NUCLEOTIDE SEQUENCE [LARGE SCALE GENOMIC DNA]</scope>
    <source>
        <strain evidence="2 3">CCM4815</strain>
    </source>
</reference>
<dbReference type="PANTHER" id="PTHR22674">
    <property type="entry name" value="NTPASE, KAP FAMILY P-LOOP DOMAIN-CONTAINING 1"/>
    <property type="match status" value="1"/>
</dbReference>
<comment type="caution">
    <text evidence="2">The sequence shown here is derived from an EMBL/GenBank/DDBJ whole genome shotgun (WGS) entry which is preliminary data.</text>
</comment>
<accession>A0A4R6BSD6</accession>
<evidence type="ECO:0000313" key="2">
    <source>
        <dbReference type="EMBL" id="TDM07002.1"/>
    </source>
</evidence>
<evidence type="ECO:0000313" key="3">
    <source>
        <dbReference type="Proteomes" id="UP000294802"/>
    </source>
</evidence>
<dbReference type="AlphaFoldDB" id="A0A4R6BSD6"/>
<sequence>MKTRREYGLGTNDTPISESKHDKFEIIPYVEALGEFIEYCETPITIALQGGWGTGKTSFINFIDNYLRENNRDKIITFKFNTWQYSQFNLEHHIGISFLKYLINEIGVQENEKERGRINKILNGLSKAVSGGTITLGPLGYTFPIGKDAETQEDGNELTTLDIAQMISVLRKTMQEVVNNRLSRLGKDGRIVIFIDDLDRLSPEIAVKLLEVIKLFVDVEGCVFVLAVDNKVIEQGVKHIKNTSNEKTKSFMEKMIQVPFKIPVEVYKYESLLKEKIDLFKDNTDNYIKPLLEIIKFSVGSNPRAIKRLINYYSLNMRVMALDQTLMNDKKYQALMLSVICMQLSSQPLYILLIKYKHDEEKILELITQTTEEDISFDNQLHEELEHFNYGTVYDEEIEYNLKKYERFLQLTHDLLNSLYFNDESGKLGISENEELSTDHLTDFINILGYSETTSSGEKTDTIENVRTFGDEEEISLQDFYKERYKYKIQRKSISLKQIDGSLKENMEPKYAFSVVISDLLRDINNQEIYLERLSNPQFLIENNVPESVAKEAEIIEKDDTKYPKCATIYIPEKNKKLKLGYHYNAEAGLDALYRILYAVTENEYDYNRLKFKVRSIK</sequence>
<dbReference type="PANTHER" id="PTHR22674:SF6">
    <property type="entry name" value="NTPASE KAP FAMILY P-LOOP DOMAIN-CONTAINING PROTEIN 1"/>
    <property type="match status" value="1"/>
</dbReference>
<keyword evidence="3" id="KW-1185">Reference proteome</keyword>
<name>A0A4R6BSD6_9STAP</name>
<dbReference type="Pfam" id="PF07693">
    <property type="entry name" value="KAP_NTPase"/>
    <property type="match status" value="1"/>
</dbReference>
<proteinExistence type="predicted"/>
<dbReference type="SUPFAM" id="SSF52540">
    <property type="entry name" value="P-loop containing nucleoside triphosphate hydrolases"/>
    <property type="match status" value="1"/>
</dbReference>
<dbReference type="RefSeq" id="WP_133444509.1">
    <property type="nucleotide sequence ID" value="NZ_SCWB01000019.1"/>
</dbReference>
<dbReference type="EMBL" id="SCWB01000019">
    <property type="protein sequence ID" value="TDM07002.1"/>
    <property type="molecule type" value="Genomic_DNA"/>
</dbReference>
<feature type="domain" description="KAP NTPase" evidence="1">
    <location>
        <begin position="28"/>
        <end position="312"/>
    </location>
</feature>
<protein>
    <recommendedName>
        <fullName evidence="1">KAP NTPase domain-containing protein</fullName>
    </recommendedName>
</protein>
<gene>
    <name evidence="2" type="ORF">ERX29_09845</name>
</gene>
<organism evidence="2 3">
    <name type="scientific">Macrococcus lamae</name>
    <dbReference type="NCBI Taxonomy" id="198484"/>
    <lineage>
        <taxon>Bacteria</taxon>
        <taxon>Bacillati</taxon>
        <taxon>Bacillota</taxon>
        <taxon>Bacilli</taxon>
        <taxon>Bacillales</taxon>
        <taxon>Staphylococcaceae</taxon>
        <taxon>Macrococcus</taxon>
    </lineage>
</organism>
<dbReference type="InterPro" id="IPR011646">
    <property type="entry name" value="KAP_P-loop"/>
</dbReference>
<dbReference type="OrthoDB" id="88903at2"/>
<dbReference type="Gene3D" id="3.40.50.300">
    <property type="entry name" value="P-loop containing nucleotide triphosphate hydrolases"/>
    <property type="match status" value="1"/>
</dbReference>
<dbReference type="InterPro" id="IPR027417">
    <property type="entry name" value="P-loop_NTPase"/>
</dbReference>
<dbReference type="InterPro" id="IPR052754">
    <property type="entry name" value="NTPase_KAP_P-loop"/>
</dbReference>
<dbReference type="Proteomes" id="UP000294802">
    <property type="component" value="Unassembled WGS sequence"/>
</dbReference>
<evidence type="ECO:0000259" key="1">
    <source>
        <dbReference type="Pfam" id="PF07693"/>
    </source>
</evidence>